<comment type="subunit">
    <text evidence="10">Part of the 50S ribosomal subunit.</text>
</comment>
<dbReference type="AlphaFoldDB" id="A0A0S4XKX7"/>
<dbReference type="GO" id="GO:0000049">
    <property type="term" value="F:tRNA binding"/>
    <property type="evidence" value="ECO:0007669"/>
    <property type="project" value="UniProtKB-KW"/>
</dbReference>
<dbReference type="EMBL" id="FAXN01000013">
    <property type="protein sequence ID" value="CUV65008.1"/>
    <property type="molecule type" value="Genomic_DNA"/>
</dbReference>
<keyword evidence="8 10" id="KW-0687">Ribonucleoprotein</keyword>
<evidence type="ECO:0000256" key="11">
    <source>
        <dbReference type="RuleBase" id="RU000659"/>
    </source>
</evidence>
<evidence type="ECO:0000256" key="10">
    <source>
        <dbReference type="HAMAP-Rule" id="MF_01318"/>
    </source>
</evidence>
<evidence type="ECO:0000256" key="9">
    <source>
        <dbReference type="ARBA" id="ARBA00035241"/>
    </source>
</evidence>
<dbReference type="InterPro" id="IPR023674">
    <property type="entry name" value="Ribosomal_uL1-like"/>
</dbReference>
<evidence type="ECO:0000313" key="12">
    <source>
        <dbReference type="EMBL" id="CUV65008.1"/>
    </source>
</evidence>
<keyword evidence="3 10" id="KW-0820">tRNA-binding</keyword>
<keyword evidence="6 10" id="KW-0694">RNA-binding</keyword>
<keyword evidence="5 10" id="KW-0810">Translation regulation</keyword>
<evidence type="ECO:0000256" key="3">
    <source>
        <dbReference type="ARBA" id="ARBA00022555"/>
    </source>
</evidence>
<dbReference type="GO" id="GO:0006417">
    <property type="term" value="P:regulation of translation"/>
    <property type="evidence" value="ECO:0007669"/>
    <property type="project" value="UniProtKB-KW"/>
</dbReference>
<evidence type="ECO:0000256" key="1">
    <source>
        <dbReference type="ARBA" id="ARBA00010531"/>
    </source>
</evidence>
<keyword evidence="2 10" id="KW-0678">Repressor</keyword>
<comment type="function">
    <text evidence="10">Protein L1 is also a translational repressor protein, it controls the translation of the L11 operon by binding to its mRNA.</text>
</comment>
<dbReference type="GO" id="GO:0003735">
    <property type="term" value="F:structural constituent of ribosome"/>
    <property type="evidence" value="ECO:0007669"/>
    <property type="project" value="InterPro"/>
</dbReference>
<dbReference type="Pfam" id="PF00687">
    <property type="entry name" value="Ribosomal_L1"/>
    <property type="match status" value="1"/>
</dbReference>
<dbReference type="HAMAP" id="MF_01318_B">
    <property type="entry name" value="Ribosomal_uL1_B"/>
    <property type="match status" value="1"/>
</dbReference>
<dbReference type="InterPro" id="IPR028364">
    <property type="entry name" value="Ribosomal_uL1/biogenesis"/>
</dbReference>
<dbReference type="PROSITE" id="PS01199">
    <property type="entry name" value="RIBOSOMAL_L1"/>
    <property type="match status" value="1"/>
</dbReference>
<protein>
    <recommendedName>
        <fullName evidence="9 10">Large ribosomal subunit protein uL1</fullName>
    </recommendedName>
</protein>
<name>A0A0S4XKX7_9BACT</name>
<dbReference type="PIRSF" id="PIRSF002155">
    <property type="entry name" value="Ribosomal_L1"/>
    <property type="match status" value="1"/>
</dbReference>
<proteinExistence type="inferred from homology"/>
<dbReference type="CDD" id="cd00403">
    <property type="entry name" value="Ribosomal_L1"/>
    <property type="match status" value="1"/>
</dbReference>
<dbReference type="InterPro" id="IPR023673">
    <property type="entry name" value="Ribosomal_uL1_CS"/>
</dbReference>
<evidence type="ECO:0000256" key="5">
    <source>
        <dbReference type="ARBA" id="ARBA00022845"/>
    </source>
</evidence>
<keyword evidence="7 10" id="KW-0689">Ribosomal protein</keyword>
<comment type="similarity">
    <text evidence="1 10 11">Belongs to the universal ribosomal protein uL1 family.</text>
</comment>
<dbReference type="NCBIfam" id="TIGR01169">
    <property type="entry name" value="rplA_bact"/>
    <property type="match status" value="1"/>
</dbReference>
<dbReference type="SUPFAM" id="SSF56808">
    <property type="entry name" value="Ribosomal protein L1"/>
    <property type="match status" value="1"/>
</dbReference>
<dbReference type="FunFam" id="3.40.50.790:FF:000001">
    <property type="entry name" value="50S ribosomal protein L1"/>
    <property type="match status" value="1"/>
</dbReference>
<reference evidence="12" key="1">
    <citation type="submission" date="2015-11" db="EMBL/GenBank/DDBJ databases">
        <authorList>
            <person name="Zhang Y."/>
            <person name="Guo Z."/>
        </authorList>
    </citation>
    <scope>NUCLEOTIDE SEQUENCE</scope>
    <source>
        <strain evidence="12">BN30871</strain>
    </source>
</reference>
<dbReference type="GO" id="GO:0006412">
    <property type="term" value="P:translation"/>
    <property type="evidence" value="ECO:0007669"/>
    <property type="project" value="UniProtKB-UniRule"/>
</dbReference>
<keyword evidence="4 10" id="KW-0699">rRNA-binding</keyword>
<dbReference type="GO" id="GO:0019843">
    <property type="term" value="F:rRNA binding"/>
    <property type="evidence" value="ECO:0007669"/>
    <property type="project" value="UniProtKB-UniRule"/>
</dbReference>
<dbReference type="Gene3D" id="3.40.50.790">
    <property type="match status" value="1"/>
</dbReference>
<dbReference type="Gene3D" id="3.30.190.20">
    <property type="match status" value="1"/>
</dbReference>
<dbReference type="InterPro" id="IPR016095">
    <property type="entry name" value="Ribosomal_uL1_3-a/b-sand"/>
</dbReference>
<dbReference type="InterPro" id="IPR002143">
    <property type="entry name" value="Ribosomal_uL1"/>
</dbReference>
<evidence type="ECO:0000256" key="6">
    <source>
        <dbReference type="ARBA" id="ARBA00022884"/>
    </source>
</evidence>
<dbReference type="PANTHER" id="PTHR36427">
    <property type="entry name" value="54S RIBOSOMAL PROTEIN L1, MITOCHONDRIAL"/>
    <property type="match status" value="1"/>
</dbReference>
<comment type="function">
    <text evidence="10">Binds directly to 23S rRNA. The L1 stalk is quite mobile in the ribosome, and is involved in E site tRNA release.</text>
</comment>
<evidence type="ECO:0000256" key="2">
    <source>
        <dbReference type="ARBA" id="ARBA00022491"/>
    </source>
</evidence>
<organism evidence="12">
    <name type="scientific">Sulfurovum sp. enrichment culture clone C5</name>
    <dbReference type="NCBI Taxonomy" id="497650"/>
    <lineage>
        <taxon>Bacteria</taxon>
        <taxon>Pseudomonadati</taxon>
        <taxon>Campylobacterota</taxon>
        <taxon>Epsilonproteobacteria</taxon>
        <taxon>Campylobacterales</taxon>
        <taxon>Sulfurovaceae</taxon>
        <taxon>Sulfurovum</taxon>
        <taxon>environmental samples</taxon>
    </lineage>
</organism>
<evidence type="ECO:0000256" key="4">
    <source>
        <dbReference type="ARBA" id="ARBA00022730"/>
    </source>
</evidence>
<sequence>MGANKAEKKMAKKETKRAEALKSKIDKTKIYNIEEAVELLGDLKSAKFDETVEIALNLNVDPRHADQMIRGSVVLPNGTGKNVRVAVFAKDVKADEAKAAGADIVGSDDLIEQIQGGNINFDMVISTPDMMGVLGKVARILGPKGLMPNPKTGTVTMDVATAVKNAKNGQVNFRVDKKGNIHAGIGKVSFDKQKIKENLVAFVETINKAKPAAAKGRYITNAAVSLTMSPSVKLSTQELMDIK</sequence>
<evidence type="ECO:0000256" key="8">
    <source>
        <dbReference type="ARBA" id="ARBA00023274"/>
    </source>
</evidence>
<dbReference type="PANTHER" id="PTHR36427:SF3">
    <property type="entry name" value="LARGE RIBOSOMAL SUBUNIT PROTEIN UL1M"/>
    <property type="match status" value="1"/>
</dbReference>
<gene>
    <name evidence="10 12" type="primary">rplA</name>
    <name evidence="12" type="ORF">BN3087_150025</name>
</gene>
<evidence type="ECO:0000256" key="7">
    <source>
        <dbReference type="ARBA" id="ARBA00022980"/>
    </source>
</evidence>
<accession>A0A0S4XKX7</accession>
<dbReference type="GO" id="GO:0022625">
    <property type="term" value="C:cytosolic large ribosomal subunit"/>
    <property type="evidence" value="ECO:0007669"/>
    <property type="project" value="TreeGrafter"/>
</dbReference>
<dbReference type="InterPro" id="IPR005878">
    <property type="entry name" value="Ribosom_uL1_bac-type"/>
</dbReference>